<reference evidence="1" key="1">
    <citation type="submission" date="2022-12" db="EMBL/GenBank/DDBJ databases">
        <title>Draft genome assemblies for two species of Escallonia (Escalloniales).</title>
        <authorList>
            <person name="Chanderbali A."/>
            <person name="Dervinis C."/>
            <person name="Anghel I."/>
            <person name="Soltis D."/>
            <person name="Soltis P."/>
            <person name="Zapata F."/>
        </authorList>
    </citation>
    <scope>NUCLEOTIDE SEQUENCE</scope>
    <source>
        <strain evidence="1">UCBG92.1500</strain>
        <tissue evidence="1">Leaf</tissue>
    </source>
</reference>
<keyword evidence="2" id="KW-1185">Reference proteome</keyword>
<dbReference type="AlphaFoldDB" id="A0AA88UB56"/>
<protein>
    <submittedName>
        <fullName evidence="1">Uncharacterized protein</fullName>
    </submittedName>
</protein>
<dbReference type="Gene3D" id="1.20.1050.10">
    <property type="match status" value="1"/>
</dbReference>
<name>A0AA88UB56_9ASTE</name>
<gene>
    <name evidence="1" type="ORF">RJ640_005904</name>
</gene>
<dbReference type="EMBL" id="JAVXUO010002887">
    <property type="protein sequence ID" value="KAK2968717.1"/>
    <property type="molecule type" value="Genomic_DNA"/>
</dbReference>
<evidence type="ECO:0000313" key="1">
    <source>
        <dbReference type="EMBL" id="KAK2968717.1"/>
    </source>
</evidence>
<comment type="caution">
    <text evidence="1">The sequence shown here is derived from an EMBL/GenBank/DDBJ whole genome shotgun (WGS) entry which is preliminary data.</text>
</comment>
<dbReference type="Proteomes" id="UP001187471">
    <property type="component" value="Unassembled WGS sequence"/>
</dbReference>
<dbReference type="InterPro" id="IPR036282">
    <property type="entry name" value="Glutathione-S-Trfase_C_sf"/>
</dbReference>
<sequence length="98" mass="10937">MVLDAATLAHNIKLDMIRNGKEAGEREDRPWLEKQGEEGEAIKKEFMDCLKLLEGELGYKPYFGGETLGSWTSHSSRFIAGFTPVRHSATSVWPNAPS</sequence>
<evidence type="ECO:0000313" key="2">
    <source>
        <dbReference type="Proteomes" id="UP001187471"/>
    </source>
</evidence>
<proteinExistence type="predicted"/>
<accession>A0AA88UB56</accession>
<organism evidence="1 2">
    <name type="scientific">Escallonia rubra</name>
    <dbReference type="NCBI Taxonomy" id="112253"/>
    <lineage>
        <taxon>Eukaryota</taxon>
        <taxon>Viridiplantae</taxon>
        <taxon>Streptophyta</taxon>
        <taxon>Embryophyta</taxon>
        <taxon>Tracheophyta</taxon>
        <taxon>Spermatophyta</taxon>
        <taxon>Magnoliopsida</taxon>
        <taxon>eudicotyledons</taxon>
        <taxon>Gunneridae</taxon>
        <taxon>Pentapetalae</taxon>
        <taxon>asterids</taxon>
        <taxon>campanulids</taxon>
        <taxon>Escalloniales</taxon>
        <taxon>Escalloniaceae</taxon>
        <taxon>Escallonia</taxon>
    </lineage>
</organism>
<dbReference type="SUPFAM" id="SSF47616">
    <property type="entry name" value="GST C-terminal domain-like"/>
    <property type="match status" value="1"/>
</dbReference>